<dbReference type="CDD" id="cd00865">
    <property type="entry name" value="PEBP_bact_arch"/>
    <property type="match status" value="1"/>
</dbReference>
<dbReference type="Proteomes" id="UP000183050">
    <property type="component" value="Chromosome"/>
</dbReference>
<dbReference type="SUPFAM" id="SSF49777">
    <property type="entry name" value="PEBP-like"/>
    <property type="match status" value="1"/>
</dbReference>
<dbReference type="AlphaFoldDB" id="A0A1L3ZAC8"/>
<dbReference type="PANTHER" id="PTHR30289:SF1">
    <property type="entry name" value="PEBP (PHOSPHATIDYLETHANOLAMINE-BINDING PROTEIN) FAMILY PROTEIN"/>
    <property type="match status" value="1"/>
</dbReference>
<protein>
    <submittedName>
        <fullName evidence="1">Phosphatidylethanolamine-binding protein</fullName>
    </submittedName>
</protein>
<dbReference type="EMBL" id="CP018228">
    <property type="protein sequence ID" value="API52613.1"/>
    <property type="molecule type" value="Genomic_DNA"/>
</dbReference>
<dbReference type="NCBIfam" id="TIGR00481">
    <property type="entry name" value="YbhB/YbcL family Raf kinase inhibitor-like protein"/>
    <property type="match status" value="1"/>
</dbReference>
<dbReference type="PANTHER" id="PTHR30289">
    <property type="entry name" value="UNCHARACTERIZED PROTEIN YBCL-RELATED"/>
    <property type="match status" value="1"/>
</dbReference>
<name>A0A1L3ZAC8_RHILE</name>
<evidence type="ECO:0000313" key="2">
    <source>
        <dbReference type="Proteomes" id="UP000183050"/>
    </source>
</evidence>
<dbReference type="InterPro" id="IPR036610">
    <property type="entry name" value="PEBP-like_sf"/>
</dbReference>
<dbReference type="Gene3D" id="3.90.280.10">
    <property type="entry name" value="PEBP-like"/>
    <property type="match status" value="1"/>
</dbReference>
<dbReference type="InterPro" id="IPR005247">
    <property type="entry name" value="YbhB_YbcL/LppC-like"/>
</dbReference>
<dbReference type="Pfam" id="PF01161">
    <property type="entry name" value="PBP"/>
    <property type="match status" value="1"/>
</dbReference>
<reference evidence="1 2" key="1">
    <citation type="submission" date="2016-11" db="EMBL/GenBank/DDBJ databases">
        <title>Rhizobium leguminosarum bv. viciae strain Vaf12 isolated from Vavilovia formosa root nodules from Russia, Dagestan.</title>
        <authorList>
            <person name="Kimeklis A."/>
        </authorList>
    </citation>
    <scope>NUCLEOTIDE SEQUENCE [LARGE SCALE GENOMIC DNA]</scope>
    <source>
        <strain evidence="1 2">Vaf-108</strain>
    </source>
</reference>
<accession>A0A1L3ZAC8</accession>
<sequence length="154" mass="16781">MALTLISKAFAEDQPIPAKYARTGENLFPPLAWSEAPDKTRSFALVVEDPDAPHGTFRHCGIANIPAEWTALGESADTAPEHAPQFYRNDFGQARYDGPQPPPGDPPHRYIFRLAALDVPTLSIPDAAGIGVMWAEAKKHTLEEATVTGTYQAR</sequence>
<organism evidence="1 2">
    <name type="scientific">Rhizobium leguminosarum</name>
    <dbReference type="NCBI Taxonomy" id="384"/>
    <lineage>
        <taxon>Bacteria</taxon>
        <taxon>Pseudomonadati</taxon>
        <taxon>Pseudomonadota</taxon>
        <taxon>Alphaproteobacteria</taxon>
        <taxon>Hyphomicrobiales</taxon>
        <taxon>Rhizobiaceae</taxon>
        <taxon>Rhizobium/Agrobacterium group</taxon>
        <taxon>Rhizobium</taxon>
    </lineage>
</organism>
<evidence type="ECO:0000313" key="1">
    <source>
        <dbReference type="EMBL" id="API52613.1"/>
    </source>
</evidence>
<dbReference type="InterPro" id="IPR008914">
    <property type="entry name" value="PEBP"/>
</dbReference>
<proteinExistence type="predicted"/>
<dbReference type="RefSeq" id="WP_072639093.1">
    <property type="nucleotide sequence ID" value="NZ_CP018228.1"/>
</dbReference>
<gene>
    <name evidence="1" type="ORF">BMW22_14220</name>
</gene>